<dbReference type="PANTHER" id="PTHR42879:SF2">
    <property type="entry name" value="3-OXOACYL-[ACYL-CARRIER-PROTEIN] REDUCTASE FABG"/>
    <property type="match status" value="1"/>
</dbReference>
<reference evidence="3 4" key="1">
    <citation type="submission" date="2020-01" db="EMBL/GenBank/DDBJ databases">
        <title>Complete genome sequence of Chitinophaga sp. H33E-04 isolated from quinoa roots.</title>
        <authorList>
            <person name="Weon H.-Y."/>
            <person name="Lee S.A."/>
        </authorList>
    </citation>
    <scope>NUCLEOTIDE SEQUENCE [LARGE SCALE GENOMIC DNA]</scope>
    <source>
        <strain evidence="3 4">H33E-04</strain>
    </source>
</reference>
<keyword evidence="2" id="KW-0560">Oxidoreductase</keyword>
<dbReference type="Proteomes" id="UP000476411">
    <property type="component" value="Chromosome"/>
</dbReference>
<dbReference type="Gene3D" id="3.40.50.720">
    <property type="entry name" value="NAD(P)-binding Rossmann-like Domain"/>
    <property type="match status" value="1"/>
</dbReference>
<dbReference type="Pfam" id="PF13561">
    <property type="entry name" value="adh_short_C2"/>
    <property type="match status" value="1"/>
</dbReference>
<dbReference type="PANTHER" id="PTHR42879">
    <property type="entry name" value="3-OXOACYL-(ACYL-CARRIER-PROTEIN) REDUCTASE"/>
    <property type="match status" value="1"/>
</dbReference>
<organism evidence="3 4">
    <name type="scientific">Chitinophaga agri</name>
    <dbReference type="NCBI Taxonomy" id="2703787"/>
    <lineage>
        <taxon>Bacteria</taxon>
        <taxon>Pseudomonadati</taxon>
        <taxon>Bacteroidota</taxon>
        <taxon>Chitinophagia</taxon>
        <taxon>Chitinophagales</taxon>
        <taxon>Chitinophagaceae</taxon>
        <taxon>Chitinophaga</taxon>
    </lineage>
</organism>
<evidence type="ECO:0000256" key="1">
    <source>
        <dbReference type="ARBA" id="ARBA00006484"/>
    </source>
</evidence>
<keyword evidence="4" id="KW-1185">Reference proteome</keyword>
<sequence>MKTKKIALVTGGSRGLGKNAVIELAKDGHHVVFTYHSKKEEAAAVVAAVEAYNVSAVALQLDVADSKSFAAFRTNLQQVLKDRWNATHIDFLVNNAGIDRYSQFPDTTEEDFDALMNAHFKGTYFLTQTLLDILADGGRIVNFSTGLARFVTPGYAAYASMKAAVYNLTKYLAKELGKRGITANVVAPGPIETDFTRHAFEIPGVKDHLVGQTALGRMGVPDDIGGIVAFLCSERARWITAQCIEASGGLFL</sequence>
<dbReference type="InterPro" id="IPR002347">
    <property type="entry name" value="SDR_fam"/>
</dbReference>
<dbReference type="AlphaFoldDB" id="A0A6B9ZML9"/>
<accession>A0A6B9ZML9</accession>
<dbReference type="GO" id="GO:0016491">
    <property type="term" value="F:oxidoreductase activity"/>
    <property type="evidence" value="ECO:0007669"/>
    <property type="project" value="UniProtKB-KW"/>
</dbReference>
<gene>
    <name evidence="3" type="ORF">GWR21_27495</name>
</gene>
<comment type="similarity">
    <text evidence="1">Belongs to the short-chain dehydrogenases/reductases (SDR) family.</text>
</comment>
<protein>
    <submittedName>
        <fullName evidence="3">SDR family oxidoreductase</fullName>
    </submittedName>
</protein>
<dbReference type="KEGG" id="chih:GWR21_27495"/>
<evidence type="ECO:0000313" key="4">
    <source>
        <dbReference type="Proteomes" id="UP000476411"/>
    </source>
</evidence>
<evidence type="ECO:0000256" key="2">
    <source>
        <dbReference type="ARBA" id="ARBA00023002"/>
    </source>
</evidence>
<dbReference type="InterPro" id="IPR036291">
    <property type="entry name" value="NAD(P)-bd_dom_sf"/>
</dbReference>
<evidence type="ECO:0000313" key="3">
    <source>
        <dbReference type="EMBL" id="QHS63197.1"/>
    </source>
</evidence>
<dbReference type="InterPro" id="IPR050259">
    <property type="entry name" value="SDR"/>
</dbReference>
<dbReference type="FunFam" id="3.40.50.720:FF:000173">
    <property type="entry name" value="3-oxoacyl-[acyl-carrier protein] reductase"/>
    <property type="match status" value="1"/>
</dbReference>
<dbReference type="EMBL" id="CP048113">
    <property type="protein sequence ID" value="QHS63197.1"/>
    <property type="molecule type" value="Genomic_DNA"/>
</dbReference>
<dbReference type="SUPFAM" id="SSF51735">
    <property type="entry name" value="NAD(P)-binding Rossmann-fold domains"/>
    <property type="match status" value="1"/>
</dbReference>
<dbReference type="PRINTS" id="PR00081">
    <property type="entry name" value="GDHRDH"/>
</dbReference>
<proteinExistence type="inferred from homology"/>
<dbReference type="PRINTS" id="PR00080">
    <property type="entry name" value="SDRFAMILY"/>
</dbReference>
<name>A0A6B9ZML9_9BACT</name>
<dbReference type="RefSeq" id="WP_162334920.1">
    <property type="nucleotide sequence ID" value="NZ_CP048113.1"/>
</dbReference>